<dbReference type="PANTHER" id="PTHR10151">
    <property type="entry name" value="ECTONUCLEOTIDE PYROPHOSPHATASE/PHOSPHODIESTERASE"/>
    <property type="match status" value="1"/>
</dbReference>
<dbReference type="AlphaFoldDB" id="A0AAE3ENN7"/>
<dbReference type="SUPFAM" id="SSF56988">
    <property type="entry name" value="Anthrax protective antigen"/>
    <property type="match status" value="1"/>
</dbReference>
<sequence>MSCVEESKTKDFKVKHVIIIGVDAMSPDGIINAETPILDNMMANGAYTLNARGVLPTSSSTNWASMISGSGPEQHGITSNGWERDDHTLPPVLTGLEGIFPTIFGETRQQRPDIEMGAIYTWGGFGRLIERSALSFDSTQKDDELTLEKATNYIKDKKPDFLFIHFDEVDHIGHSLGHKTPDFYKAVSHVDQQIGEIVQATKDAGIFNETAFIISADHGGIGFGHGGETIDEIEIPFILFGKGFKKGYIIKNKVYTYDNASTAAVLLGIEQPYAWIGKPVMSAFKGMPEPELKNQKVAIEAPVIYPKPNLYDSAGGLYINQEADVIIEAVENAEIRYTTDGSLPTKSSKLYSGAFKLTESTVVFAKAFLGNNMESNISRAFYRLVNSDSKNGINYKYYQSKSEWKFLPVFETLKPEKTGTTYEFRIDDINEIEGQYGIQYISNIQIDEAGDYRFYLNSDDGSKLYVNGSLIVDNDGGHGTIERMGSVSLKKGRHQIIVDYHNQAGGAWLDVFYKGPEIPKQIIPADKLFIE</sequence>
<dbReference type="SUPFAM" id="SSF53649">
    <property type="entry name" value="Alkaline phosphatase-like"/>
    <property type="match status" value="1"/>
</dbReference>
<dbReference type="Pfam" id="PF07691">
    <property type="entry name" value="PA14"/>
    <property type="match status" value="1"/>
</dbReference>
<accession>A0AAE3ENN7</accession>
<dbReference type="PANTHER" id="PTHR10151:SF120">
    <property type="entry name" value="BIS(5'-ADENOSYL)-TRIPHOSPHATASE"/>
    <property type="match status" value="1"/>
</dbReference>
<dbReference type="InterPro" id="IPR011658">
    <property type="entry name" value="PA14_dom"/>
</dbReference>
<comment type="caution">
    <text evidence="2">The sequence shown here is derived from an EMBL/GenBank/DDBJ whole genome shotgun (WGS) entry which is preliminary data.</text>
</comment>
<reference evidence="2" key="1">
    <citation type="submission" date="2022-01" db="EMBL/GenBank/DDBJ databases">
        <title>Draft genome sequence of Sabulilitoribacter arenilitoris KCTC 52401.</title>
        <authorList>
            <person name="Oh J.-S."/>
        </authorList>
    </citation>
    <scope>NUCLEOTIDE SEQUENCE</scope>
    <source>
        <strain evidence="2">HMF6543</strain>
    </source>
</reference>
<gene>
    <name evidence="2" type="ORF">L3X37_10485</name>
</gene>
<dbReference type="EMBL" id="JAKKDU010000011">
    <property type="protein sequence ID" value="MCF7568786.1"/>
    <property type="molecule type" value="Genomic_DNA"/>
</dbReference>
<proteinExistence type="predicted"/>
<dbReference type="InterPro" id="IPR017850">
    <property type="entry name" value="Alkaline_phosphatase_core_sf"/>
</dbReference>
<organism evidence="2 3">
    <name type="scientific">Wocania arenilitoris</name>
    <dbReference type="NCBI Taxonomy" id="2044858"/>
    <lineage>
        <taxon>Bacteria</taxon>
        <taxon>Pseudomonadati</taxon>
        <taxon>Bacteroidota</taxon>
        <taxon>Flavobacteriia</taxon>
        <taxon>Flavobacteriales</taxon>
        <taxon>Flavobacteriaceae</taxon>
        <taxon>Wocania</taxon>
    </lineage>
</organism>
<dbReference type="SMART" id="SM00758">
    <property type="entry name" value="PA14"/>
    <property type="match status" value="1"/>
</dbReference>
<evidence type="ECO:0000259" key="1">
    <source>
        <dbReference type="PROSITE" id="PS51820"/>
    </source>
</evidence>
<name>A0AAE3ENN7_9FLAO</name>
<dbReference type="InterPro" id="IPR037524">
    <property type="entry name" value="PA14/GLEYA"/>
</dbReference>
<dbReference type="InterPro" id="IPR059177">
    <property type="entry name" value="GH29D-like_dom"/>
</dbReference>
<dbReference type="Gene3D" id="3.90.182.10">
    <property type="entry name" value="Toxin - Anthrax Protective Antigen,domain 1"/>
    <property type="match status" value="1"/>
</dbReference>
<feature type="domain" description="PA14" evidence="1">
    <location>
        <begin position="388"/>
        <end position="527"/>
    </location>
</feature>
<dbReference type="RefSeq" id="WP_237240123.1">
    <property type="nucleotide sequence ID" value="NZ_JAKKDU010000011.1"/>
</dbReference>
<dbReference type="CDD" id="cd00016">
    <property type="entry name" value="ALP_like"/>
    <property type="match status" value="1"/>
</dbReference>
<dbReference type="PROSITE" id="PS51820">
    <property type="entry name" value="PA14"/>
    <property type="match status" value="1"/>
</dbReference>
<protein>
    <submittedName>
        <fullName evidence="2">Alkaline phosphatase family protein</fullName>
    </submittedName>
</protein>
<dbReference type="Pfam" id="PF01663">
    <property type="entry name" value="Phosphodiest"/>
    <property type="match status" value="1"/>
</dbReference>
<evidence type="ECO:0000313" key="3">
    <source>
        <dbReference type="Proteomes" id="UP001199795"/>
    </source>
</evidence>
<dbReference type="InterPro" id="IPR002591">
    <property type="entry name" value="Phosphodiest/P_Trfase"/>
</dbReference>
<dbReference type="Gene3D" id="3.40.720.10">
    <property type="entry name" value="Alkaline Phosphatase, subunit A"/>
    <property type="match status" value="2"/>
</dbReference>
<evidence type="ECO:0000313" key="2">
    <source>
        <dbReference type="EMBL" id="MCF7568786.1"/>
    </source>
</evidence>
<dbReference type="Proteomes" id="UP001199795">
    <property type="component" value="Unassembled WGS sequence"/>
</dbReference>
<dbReference type="Pfam" id="PF13290">
    <property type="entry name" value="CHB_HEX_C_1"/>
    <property type="match status" value="1"/>
</dbReference>
<dbReference type="GO" id="GO:0016787">
    <property type="term" value="F:hydrolase activity"/>
    <property type="evidence" value="ECO:0007669"/>
    <property type="project" value="UniProtKB-ARBA"/>
</dbReference>
<keyword evidence="3" id="KW-1185">Reference proteome</keyword>